<feature type="binding site" evidence="6">
    <location>
        <position position="174"/>
    </location>
    <ligand>
        <name>Zn(2+)</name>
        <dbReference type="ChEBI" id="CHEBI:29105"/>
    </ligand>
</feature>
<keyword evidence="2" id="KW-0808">Transferase</keyword>
<keyword evidence="5" id="KW-0520">NAD</keyword>
<dbReference type="Pfam" id="PF02146">
    <property type="entry name" value="SIR2"/>
    <property type="match status" value="1"/>
</dbReference>
<keyword evidence="3 6" id="KW-0479">Metal-binding</keyword>
<dbReference type="PANTHER" id="PTHR11085">
    <property type="entry name" value="NAD-DEPENDENT PROTEIN DEACYLASE SIRTUIN-5, MITOCHONDRIAL-RELATED"/>
    <property type="match status" value="1"/>
</dbReference>
<dbReference type="EMBL" id="FN554970">
    <property type="protein sequence ID" value="CBH12198.1"/>
    <property type="molecule type" value="Genomic_DNA"/>
</dbReference>
<protein>
    <submittedName>
        <fullName evidence="9">Silent information regulator 2</fullName>
        <ecNumber evidence="9">3.5.1.-</ecNumber>
    </submittedName>
</protein>
<dbReference type="PANTHER" id="PTHR11085:SF6">
    <property type="entry name" value="NAD-DEPENDENT PROTEIN DEACETYLASE SIRTUIN-2"/>
    <property type="match status" value="1"/>
</dbReference>
<proteinExistence type="predicted"/>
<feature type="binding site" evidence="6">
    <location>
        <position position="150"/>
    </location>
    <ligand>
        <name>Zn(2+)</name>
        <dbReference type="ChEBI" id="CHEBI:29105"/>
    </ligand>
</feature>
<dbReference type="GO" id="GO:0070403">
    <property type="term" value="F:NAD+ binding"/>
    <property type="evidence" value="ECO:0007669"/>
    <property type="project" value="InterPro"/>
</dbReference>
<feature type="active site" description="Proton acceptor" evidence="6">
    <location>
        <position position="142"/>
    </location>
</feature>
<dbReference type="InterPro" id="IPR029035">
    <property type="entry name" value="DHS-like_NAD/FAD-binding_dom"/>
</dbReference>
<evidence type="ECO:0000256" key="3">
    <source>
        <dbReference type="ARBA" id="ARBA00022723"/>
    </source>
</evidence>
<dbReference type="GO" id="GO:0005634">
    <property type="term" value="C:nucleus"/>
    <property type="evidence" value="ECO:0007669"/>
    <property type="project" value="TreeGrafter"/>
</dbReference>
<dbReference type="SUPFAM" id="SSF52467">
    <property type="entry name" value="DHS-like NAD/FAD-binding domain"/>
    <property type="match status" value="1"/>
</dbReference>
<dbReference type="KEGG" id="tbg:TbgDal_VII1700"/>
<dbReference type="GO" id="GO:0016787">
    <property type="term" value="F:hydrolase activity"/>
    <property type="evidence" value="ECO:0007669"/>
    <property type="project" value="UniProtKB-KW"/>
</dbReference>
<feature type="binding site" evidence="6">
    <location>
        <position position="153"/>
    </location>
    <ligand>
        <name>Zn(2+)</name>
        <dbReference type="ChEBI" id="CHEBI:29105"/>
    </ligand>
</feature>
<dbReference type="Gene3D" id="3.40.50.1220">
    <property type="entry name" value="TPP-binding domain"/>
    <property type="match status" value="1"/>
</dbReference>
<dbReference type="EC" id="3.5.1.-" evidence="9"/>
<evidence type="ECO:0000256" key="7">
    <source>
        <dbReference type="SAM" id="MobiDB-lite"/>
    </source>
</evidence>
<evidence type="ECO:0000313" key="9">
    <source>
        <dbReference type="EMBL" id="CBH12198.1"/>
    </source>
</evidence>
<dbReference type="InterPro" id="IPR050134">
    <property type="entry name" value="NAD-dep_sirtuin_deacylases"/>
</dbReference>
<comment type="cofactor">
    <cofactor evidence="1">
        <name>Zn(2+)</name>
        <dbReference type="ChEBI" id="CHEBI:29105"/>
    </cofactor>
</comment>
<evidence type="ECO:0000256" key="4">
    <source>
        <dbReference type="ARBA" id="ARBA00022833"/>
    </source>
</evidence>
<feature type="compositionally biased region" description="Low complexity" evidence="7">
    <location>
        <begin position="265"/>
        <end position="284"/>
    </location>
</feature>
<dbReference type="InterPro" id="IPR026590">
    <property type="entry name" value="Ssirtuin_cat_dom"/>
</dbReference>
<dbReference type="InterPro" id="IPR026591">
    <property type="entry name" value="Sirtuin_cat_small_dom_sf"/>
</dbReference>
<keyword evidence="9" id="KW-0378">Hydrolase</keyword>
<dbReference type="GeneID" id="23862308"/>
<organism evidence="9 10">
    <name type="scientific">Trypanosoma brucei gambiense (strain MHOM/CI/86/DAL972)</name>
    <dbReference type="NCBI Taxonomy" id="679716"/>
    <lineage>
        <taxon>Eukaryota</taxon>
        <taxon>Discoba</taxon>
        <taxon>Euglenozoa</taxon>
        <taxon>Kinetoplastea</taxon>
        <taxon>Metakinetoplastina</taxon>
        <taxon>Trypanosomatida</taxon>
        <taxon>Trypanosomatidae</taxon>
        <taxon>Trypanosoma</taxon>
    </lineage>
</organism>
<feature type="region of interest" description="Disordered" evidence="7">
    <location>
        <begin position="260"/>
        <end position="284"/>
    </location>
</feature>
<dbReference type="PROSITE" id="PS50305">
    <property type="entry name" value="SIRTUIN"/>
    <property type="match status" value="1"/>
</dbReference>
<reference evidence="10" key="1">
    <citation type="journal article" date="2010" name="PLoS Negl. Trop. Dis.">
        <title>The genome sequence of Trypanosoma brucei gambiense, causative agent of chronic human african trypanosomiasis.</title>
        <authorList>
            <person name="Jackson A.P."/>
            <person name="Sanders M."/>
            <person name="Berry A."/>
            <person name="McQuillan J."/>
            <person name="Aslett M.A."/>
            <person name="Quail M.A."/>
            <person name="Chukualim B."/>
            <person name="Capewell P."/>
            <person name="MacLeod A."/>
            <person name="Melville S.E."/>
            <person name="Gibson W."/>
            <person name="Barry J.D."/>
            <person name="Berriman M."/>
            <person name="Hertz-Fowler C."/>
        </authorList>
    </citation>
    <scope>NUCLEOTIDE SEQUENCE [LARGE SCALE GENOMIC DNA]</scope>
    <source>
        <strain evidence="10">MHOM/CI/86/DAL972</strain>
    </source>
</reference>
<feature type="binding site" evidence="6">
    <location>
        <position position="177"/>
    </location>
    <ligand>
        <name>Zn(2+)</name>
        <dbReference type="ChEBI" id="CHEBI:29105"/>
    </ligand>
</feature>
<evidence type="ECO:0000256" key="5">
    <source>
        <dbReference type="ARBA" id="ARBA00023027"/>
    </source>
</evidence>
<keyword evidence="4 6" id="KW-0862">Zinc</keyword>
<dbReference type="Gene3D" id="3.30.1600.10">
    <property type="entry name" value="SIR2/SIRT2 'Small Domain"/>
    <property type="match status" value="1"/>
</dbReference>
<dbReference type="OrthoDB" id="420264at2759"/>
<evidence type="ECO:0000313" key="10">
    <source>
        <dbReference type="Proteomes" id="UP000002316"/>
    </source>
</evidence>
<sequence length="352" mass="38515">MTEPKLATTHVVGEPTFEGLARFIERNNITKIFVMVGAGISVAAGIPDFRSPHTGLYAKLSRYNLNSPEDAFSLPLLRQQPSVFYNILMDMDLWPGKYCPTAVHHFISLLAKKGMLLCCCTQNIDGLERACGIPESLLVEAHGSFSSASCVDCHAKYDINIARAETRAGKVPHCNQCGGIVKPDVVFFGENLPEAFFNVAGLIEETELLLILGTSLQVHPFADLALMVPSDVPRVLFNLERVGGRMFRFPTDRTPNFRASSYRLSTGNGNGSKISSGDSSSSSSSVDGYDQFTLAGNDETGVLRDIFFPGDCQVSVRSFAQALGFGEQLDASVREGREIFERTRRREKVVEG</sequence>
<evidence type="ECO:0000256" key="6">
    <source>
        <dbReference type="PROSITE-ProRule" id="PRU00236"/>
    </source>
</evidence>
<evidence type="ECO:0000256" key="1">
    <source>
        <dbReference type="ARBA" id="ARBA00001947"/>
    </source>
</evidence>
<dbReference type="RefSeq" id="XP_011774481.1">
    <property type="nucleotide sequence ID" value="XM_011776179.1"/>
</dbReference>
<dbReference type="GO" id="GO:0046872">
    <property type="term" value="F:metal ion binding"/>
    <property type="evidence" value="ECO:0007669"/>
    <property type="project" value="UniProtKB-KW"/>
</dbReference>
<dbReference type="InterPro" id="IPR003000">
    <property type="entry name" value="Sirtuin"/>
</dbReference>
<dbReference type="Proteomes" id="UP000002316">
    <property type="component" value="Chromosome 7"/>
</dbReference>
<evidence type="ECO:0000256" key="2">
    <source>
        <dbReference type="ARBA" id="ARBA00022679"/>
    </source>
</evidence>
<accession>C9ZS62</accession>
<name>C9ZS62_TRYB9</name>
<dbReference type="GO" id="GO:0017136">
    <property type="term" value="F:histone deacetylase activity, NAD-dependent"/>
    <property type="evidence" value="ECO:0007669"/>
    <property type="project" value="TreeGrafter"/>
</dbReference>
<gene>
    <name evidence="9" type="ORF">TbgDal_VII1700</name>
</gene>
<feature type="domain" description="Deacetylase sirtuin-type" evidence="8">
    <location>
        <begin position="10"/>
        <end position="326"/>
    </location>
</feature>
<dbReference type="GO" id="GO:0005737">
    <property type="term" value="C:cytoplasm"/>
    <property type="evidence" value="ECO:0007669"/>
    <property type="project" value="UniProtKB-ARBA"/>
</dbReference>
<dbReference type="AlphaFoldDB" id="C9ZS62"/>
<dbReference type="VEuPathDB" id="TriTrypDB:Tbg972.7.1700"/>
<evidence type="ECO:0000259" key="8">
    <source>
        <dbReference type="PROSITE" id="PS50305"/>
    </source>
</evidence>